<feature type="domain" description="Glutamate-ammonia ligase adenylyltransferase repeated" evidence="8">
    <location>
        <begin position="757"/>
        <end position="889"/>
    </location>
</feature>
<keyword evidence="2 10" id="KW-0548">Nucleotidyltransferase</keyword>
<feature type="domain" description="Glutamate-ammonia ligase adenylyltransferase repeated" evidence="8">
    <location>
        <begin position="99"/>
        <end position="340"/>
    </location>
</feature>
<dbReference type="Pfam" id="PF08335">
    <property type="entry name" value="GlnD_UR_UTase"/>
    <property type="match status" value="2"/>
</dbReference>
<dbReference type="Gene3D" id="1.20.120.1510">
    <property type="match status" value="1"/>
</dbReference>
<dbReference type="GO" id="GO:0005829">
    <property type="term" value="C:cytosol"/>
    <property type="evidence" value="ECO:0007669"/>
    <property type="project" value="TreeGrafter"/>
</dbReference>
<keyword evidence="11" id="KW-1185">Reference proteome</keyword>
<keyword evidence="5" id="KW-0460">Magnesium</keyword>
<feature type="domain" description="PII-uridylyltransferase/Glutamine-synthetase adenylyltransferase" evidence="9">
    <location>
        <begin position="913"/>
        <end position="1047"/>
    </location>
</feature>
<proteinExistence type="predicted"/>
<feature type="domain" description="PII-uridylyltransferase/Glutamine-synthetase adenylyltransferase" evidence="9">
    <location>
        <begin position="367"/>
        <end position="505"/>
    </location>
</feature>
<keyword evidence="6" id="KW-0511">Multifunctional enzyme</keyword>
<dbReference type="GO" id="GO:0008882">
    <property type="term" value="F:[glutamate-ammonia-ligase] adenylyltransferase activity"/>
    <property type="evidence" value="ECO:0007669"/>
    <property type="project" value="UniProtKB-EC"/>
</dbReference>
<dbReference type="Gene3D" id="3.30.460.10">
    <property type="entry name" value="Beta Polymerase, domain 2"/>
    <property type="match status" value="2"/>
</dbReference>
<dbReference type="Gene3D" id="1.20.120.330">
    <property type="entry name" value="Nucleotidyltransferases domain 2"/>
    <property type="match status" value="2"/>
</dbReference>
<sequence>MQIDRLRTMLDAPAEAESWLRPLGFADLRTGHDNLTRLAMAGVPLDLLGTLCEQFAAVAPKLADPDMALNNLERYLLASRSPLAAAALFERDRQALAPLLMLFNASQNLSDMLCTDPESYDLLRMTGGRAVARDMLVEELVADVRALSSEEEVMAALRRFKRRETLRIAYGDIVKGHSVAKVTRQISYVADAIVEAAVDFATRQVTEKQFKRNGRNVTPPHFVVLALGKLGGRELNYSSDIDLVMLYQDAEGVSGTPDTDGGEFAQRLAREVIKLLTESTDLGFAYRVDMRLRPDGSQGQLCTRIDQALAYYDTRGRTWERQAYVKARAIAGDIELGKTYLHHLRPWIYRRYLSLADITGIKGLKRKIEKHAEEAGVAERHVKTGRGGIRDIEFVIQFLQLLNGGAIPALRTGNTLAAIERLEQAGCLTHQERTILEDNYSFLRKVEHRLQIMFDLQTHELPVTELEIHKLARRLGYRAAGDVTALEAFKKDYADRTAVNRRILDHLLHDAFPESAETEPEIDLVNDPDPSPETIERVLGRYEFRDVHAAYDNLMSLASESIPFLSTRRCRLFLASIAPRLLAAIAQTPDPDATLITLSRVSDSLGGKAALWELFSSNRPSLNLYVTLCAACPYLAGILTSNPGMIDELMDSLIVDKLPDLPRLKASLAELTRGAEDLEPILLSFKHAQHLRVGVRDIVGKDDVQDTHAALSDVAEACLQEIASAELVKLVDKLGQPTIGAPTGSDLPEGEPPAWAPSPAQVGGPCELIVLALGKLGGREPNYHSDLDLVFLYDAEGTTIPGRRGTSTSNSHFFSELGQRIIKAATQFGPHGRLYEVDPRLRPTGRSGALAMPLSSFVRYFREGDGQLWERLALCKSRVIVGSPEGAARAMAAVSDSIYCRPWRAQDAAEIHQMRQRLRESASSQNLKRAPGGTMDAEFIAQMLQLKYGRELPQIRVPGTIAALEALNKAGVLGKDDARSLAASYRFQRSVEARIRLMDSAGRHEFPDDPRELEKLAFLLGYADVDRLVQEVDQTWRDTRERFERIFREAAAE</sequence>
<dbReference type="GO" id="GO:0000820">
    <property type="term" value="P:regulation of glutamine family amino acid metabolic process"/>
    <property type="evidence" value="ECO:0007669"/>
    <property type="project" value="TreeGrafter"/>
</dbReference>
<keyword evidence="3" id="KW-0547">Nucleotide-binding</keyword>
<accession>A0A517U5P6</accession>
<evidence type="ECO:0000259" key="9">
    <source>
        <dbReference type="Pfam" id="PF08335"/>
    </source>
</evidence>
<dbReference type="KEGG" id="llh:I41_51920"/>
<feature type="domain" description="Glutamate-ammonia ligase adenylyltransferase repeated" evidence="8">
    <location>
        <begin position="626"/>
        <end position="738"/>
    </location>
</feature>
<dbReference type="PANTHER" id="PTHR30621">
    <property type="entry name" value="GLUTAMINE SYNTHETASE ADENYLYLTRANSFERASE"/>
    <property type="match status" value="1"/>
</dbReference>
<dbReference type="EMBL" id="CP036339">
    <property type="protein sequence ID" value="QDT75947.1"/>
    <property type="molecule type" value="Genomic_DNA"/>
</dbReference>
<evidence type="ECO:0000256" key="5">
    <source>
        <dbReference type="ARBA" id="ARBA00022842"/>
    </source>
</evidence>
<keyword evidence="4" id="KW-0067">ATP-binding</keyword>
<evidence type="ECO:0000256" key="7">
    <source>
        <dbReference type="SAM" id="MobiDB-lite"/>
    </source>
</evidence>
<dbReference type="RefSeq" id="WP_168207143.1">
    <property type="nucleotide sequence ID" value="NZ_CP036339.1"/>
</dbReference>
<evidence type="ECO:0000256" key="4">
    <source>
        <dbReference type="ARBA" id="ARBA00022840"/>
    </source>
</evidence>
<dbReference type="CDD" id="cd05401">
    <property type="entry name" value="NT_GlnE_GlnD_like"/>
    <property type="match status" value="2"/>
</dbReference>
<dbReference type="InterPro" id="IPR005190">
    <property type="entry name" value="GlnE_rpt_dom"/>
</dbReference>
<dbReference type="PANTHER" id="PTHR30621:SF0">
    <property type="entry name" value="BIFUNCTIONAL GLUTAMINE SYNTHETASE ADENYLYLTRANSFERASE_ADENYLYL-REMOVING ENZYME"/>
    <property type="match status" value="1"/>
</dbReference>
<reference evidence="10 11" key="1">
    <citation type="submission" date="2019-02" db="EMBL/GenBank/DDBJ databases">
        <title>Deep-cultivation of Planctomycetes and their phenomic and genomic characterization uncovers novel biology.</title>
        <authorList>
            <person name="Wiegand S."/>
            <person name="Jogler M."/>
            <person name="Boedeker C."/>
            <person name="Pinto D."/>
            <person name="Vollmers J."/>
            <person name="Rivas-Marin E."/>
            <person name="Kohn T."/>
            <person name="Peeters S.H."/>
            <person name="Heuer A."/>
            <person name="Rast P."/>
            <person name="Oberbeckmann S."/>
            <person name="Bunk B."/>
            <person name="Jeske O."/>
            <person name="Meyerdierks A."/>
            <person name="Storesund J.E."/>
            <person name="Kallscheuer N."/>
            <person name="Luecker S."/>
            <person name="Lage O.M."/>
            <person name="Pohl T."/>
            <person name="Merkel B.J."/>
            <person name="Hornburger P."/>
            <person name="Mueller R.-W."/>
            <person name="Bruemmer F."/>
            <person name="Labrenz M."/>
            <person name="Spormann A.M."/>
            <person name="Op den Camp H."/>
            <person name="Overmann J."/>
            <person name="Amann R."/>
            <person name="Jetten M.S.M."/>
            <person name="Mascher T."/>
            <person name="Medema M.H."/>
            <person name="Devos D.P."/>
            <person name="Kaster A.-K."/>
            <person name="Ovreas L."/>
            <person name="Rohde M."/>
            <person name="Galperin M.Y."/>
            <person name="Jogler C."/>
        </authorList>
    </citation>
    <scope>NUCLEOTIDE SEQUENCE [LARGE SCALE GENOMIC DNA]</scope>
    <source>
        <strain evidence="10 11">I41</strain>
    </source>
</reference>
<evidence type="ECO:0000256" key="3">
    <source>
        <dbReference type="ARBA" id="ARBA00022741"/>
    </source>
</evidence>
<organism evidence="10 11">
    <name type="scientific">Lacipirellula limnantheis</name>
    <dbReference type="NCBI Taxonomy" id="2528024"/>
    <lineage>
        <taxon>Bacteria</taxon>
        <taxon>Pseudomonadati</taxon>
        <taxon>Planctomycetota</taxon>
        <taxon>Planctomycetia</taxon>
        <taxon>Pirellulales</taxon>
        <taxon>Lacipirellulaceae</taxon>
        <taxon>Lacipirellula</taxon>
    </lineage>
</organism>
<feature type="region of interest" description="Disordered" evidence="7">
    <location>
        <begin position="740"/>
        <end position="759"/>
    </location>
</feature>
<dbReference type="InterPro" id="IPR043519">
    <property type="entry name" value="NT_sf"/>
</dbReference>
<evidence type="ECO:0000256" key="1">
    <source>
        <dbReference type="ARBA" id="ARBA00022679"/>
    </source>
</evidence>
<name>A0A517U5P6_9BACT</name>
<dbReference type="SUPFAM" id="SSF81593">
    <property type="entry name" value="Nucleotidyltransferase substrate binding subunit/domain"/>
    <property type="match status" value="2"/>
</dbReference>
<dbReference type="Proteomes" id="UP000317909">
    <property type="component" value="Chromosome"/>
</dbReference>
<dbReference type="InterPro" id="IPR013546">
    <property type="entry name" value="PII_UdlTrfase/GS_AdlTrfase"/>
</dbReference>
<gene>
    <name evidence="10" type="primary">glnE</name>
    <name evidence="10" type="ORF">I41_51920</name>
</gene>
<dbReference type="AlphaFoldDB" id="A0A517U5P6"/>
<dbReference type="Pfam" id="PF03710">
    <property type="entry name" value="GlnE"/>
    <property type="match status" value="3"/>
</dbReference>
<evidence type="ECO:0000313" key="10">
    <source>
        <dbReference type="EMBL" id="QDT75947.1"/>
    </source>
</evidence>
<dbReference type="GO" id="GO:0016874">
    <property type="term" value="F:ligase activity"/>
    <property type="evidence" value="ECO:0007669"/>
    <property type="project" value="UniProtKB-KW"/>
</dbReference>
<keyword evidence="10" id="KW-0436">Ligase</keyword>
<dbReference type="InterPro" id="IPR023057">
    <property type="entry name" value="GlnE"/>
</dbReference>
<dbReference type="GO" id="GO:0005524">
    <property type="term" value="F:ATP binding"/>
    <property type="evidence" value="ECO:0007669"/>
    <property type="project" value="UniProtKB-KW"/>
</dbReference>
<protein>
    <submittedName>
        <fullName evidence="10">Glutamate-ammonia-ligase adenylyltransferase</fullName>
        <ecNumber evidence="10">2.7.7.42</ecNumber>
    </submittedName>
</protein>
<keyword evidence="1 10" id="KW-0808">Transferase</keyword>
<evidence type="ECO:0000259" key="8">
    <source>
        <dbReference type="Pfam" id="PF03710"/>
    </source>
</evidence>
<dbReference type="SUPFAM" id="SSF81301">
    <property type="entry name" value="Nucleotidyltransferase"/>
    <property type="match status" value="2"/>
</dbReference>
<evidence type="ECO:0000256" key="6">
    <source>
        <dbReference type="ARBA" id="ARBA00023268"/>
    </source>
</evidence>
<dbReference type="EC" id="2.7.7.42" evidence="10"/>
<evidence type="ECO:0000313" key="11">
    <source>
        <dbReference type="Proteomes" id="UP000317909"/>
    </source>
</evidence>
<evidence type="ECO:0000256" key="2">
    <source>
        <dbReference type="ARBA" id="ARBA00022695"/>
    </source>
</evidence>